<accession>A0A0E9SRK0</accession>
<reference evidence="2" key="1">
    <citation type="submission" date="2014-11" db="EMBL/GenBank/DDBJ databases">
        <authorList>
            <person name="Amaro Gonzalez C."/>
        </authorList>
    </citation>
    <scope>NUCLEOTIDE SEQUENCE</scope>
</reference>
<dbReference type="AlphaFoldDB" id="A0A0E9SRK0"/>
<sequence>MILATLTTLPWAFFTRGRSLRVTSITPIRFTSRTFLKSSNCIHSDGPMGVDRPALFTKPHRPGTKHSTLMAVGTNGNV</sequence>
<proteinExistence type="predicted"/>
<organism evidence="2">
    <name type="scientific">Anguilla anguilla</name>
    <name type="common">European freshwater eel</name>
    <name type="synonym">Muraena anguilla</name>
    <dbReference type="NCBI Taxonomy" id="7936"/>
    <lineage>
        <taxon>Eukaryota</taxon>
        <taxon>Metazoa</taxon>
        <taxon>Chordata</taxon>
        <taxon>Craniata</taxon>
        <taxon>Vertebrata</taxon>
        <taxon>Euteleostomi</taxon>
        <taxon>Actinopterygii</taxon>
        <taxon>Neopterygii</taxon>
        <taxon>Teleostei</taxon>
        <taxon>Anguilliformes</taxon>
        <taxon>Anguillidae</taxon>
        <taxon>Anguilla</taxon>
    </lineage>
</organism>
<evidence type="ECO:0000313" key="2">
    <source>
        <dbReference type="EMBL" id="JAH43989.1"/>
    </source>
</evidence>
<name>A0A0E9SRK0_ANGAN</name>
<protein>
    <submittedName>
        <fullName evidence="2">Uncharacterized protein</fullName>
    </submittedName>
</protein>
<dbReference type="EMBL" id="GBXM01064588">
    <property type="protein sequence ID" value="JAH43989.1"/>
    <property type="molecule type" value="Transcribed_RNA"/>
</dbReference>
<evidence type="ECO:0000256" key="1">
    <source>
        <dbReference type="SAM" id="MobiDB-lite"/>
    </source>
</evidence>
<reference evidence="2" key="2">
    <citation type="journal article" date="2015" name="Fish Shellfish Immunol.">
        <title>Early steps in the European eel (Anguilla anguilla)-Vibrio vulnificus interaction in the gills: Role of the RtxA13 toxin.</title>
        <authorList>
            <person name="Callol A."/>
            <person name="Pajuelo D."/>
            <person name="Ebbesson L."/>
            <person name="Teles M."/>
            <person name="MacKenzie S."/>
            <person name="Amaro C."/>
        </authorList>
    </citation>
    <scope>NUCLEOTIDE SEQUENCE</scope>
</reference>
<feature type="region of interest" description="Disordered" evidence="1">
    <location>
        <begin position="59"/>
        <end position="78"/>
    </location>
</feature>